<dbReference type="EMBL" id="PJQY01000008">
    <property type="protein sequence ID" value="PQQ21573.1"/>
    <property type="molecule type" value="Genomic_DNA"/>
</dbReference>
<accession>A0A314ZT80</accession>
<gene>
    <name evidence="3" type="ORF">Pyn_14930</name>
</gene>
<keyword evidence="4" id="KW-1185">Reference proteome</keyword>
<comment type="similarity">
    <text evidence="1">Belongs to the thaumatin family.</text>
</comment>
<protein>
    <submittedName>
        <fullName evidence="3">Thaumatin-like protein 1b</fullName>
    </submittedName>
</protein>
<feature type="compositionally biased region" description="Polar residues" evidence="2">
    <location>
        <begin position="94"/>
        <end position="114"/>
    </location>
</feature>
<dbReference type="OrthoDB" id="430315at2759"/>
<reference evidence="3 4" key="1">
    <citation type="submission" date="2018-02" db="EMBL/GenBank/DDBJ databases">
        <title>Draft genome of wild Prunus yedoensis var. nudiflora.</title>
        <authorList>
            <person name="Baek S."/>
            <person name="Kim J.-H."/>
            <person name="Choi K."/>
            <person name="Kim G.-B."/>
            <person name="Cho A."/>
            <person name="Jang H."/>
            <person name="Shin C.-H."/>
            <person name="Yu H.-J."/>
            <person name="Mun J.-H."/>
        </authorList>
    </citation>
    <scope>NUCLEOTIDE SEQUENCE [LARGE SCALE GENOMIC DNA]</scope>
    <source>
        <strain evidence="4">cv. Jeju island</strain>
        <tissue evidence="3">Leaf</tissue>
    </source>
</reference>
<dbReference type="Pfam" id="PF00314">
    <property type="entry name" value="Thaumatin"/>
    <property type="match status" value="1"/>
</dbReference>
<evidence type="ECO:0000256" key="1">
    <source>
        <dbReference type="ARBA" id="ARBA00010607"/>
    </source>
</evidence>
<evidence type="ECO:0000313" key="3">
    <source>
        <dbReference type="EMBL" id="PQQ21573.1"/>
    </source>
</evidence>
<comment type="caution">
    <text evidence="3">The sequence shown here is derived from an EMBL/GenBank/DDBJ whole genome shotgun (WGS) entry which is preliminary data.</text>
</comment>
<name>A0A314ZT80_PRUYE</name>
<dbReference type="STRING" id="2094558.A0A314ZT80"/>
<dbReference type="PROSITE" id="PS51367">
    <property type="entry name" value="THAUMATIN_2"/>
    <property type="match status" value="1"/>
</dbReference>
<dbReference type="InterPro" id="IPR001938">
    <property type="entry name" value="Thaumatin"/>
</dbReference>
<dbReference type="PANTHER" id="PTHR31048">
    <property type="entry name" value="OS03G0233200 PROTEIN"/>
    <property type="match status" value="1"/>
</dbReference>
<feature type="region of interest" description="Disordered" evidence="2">
    <location>
        <begin position="90"/>
        <end position="114"/>
    </location>
</feature>
<dbReference type="SMART" id="SM00205">
    <property type="entry name" value="THN"/>
    <property type="match status" value="1"/>
</dbReference>
<sequence length="114" mass="12168">MLQAYRELHFNHKQVRLHCWPGILSNAGSSTLDSTGLQLQPGASRSFQSPPNWSGRFWARTGCNFDPTTGQGTCTTGDCGSNQVECNGAGLSHQPLSPSSRSAAPTTRISMTSA</sequence>
<evidence type="ECO:0000313" key="4">
    <source>
        <dbReference type="Proteomes" id="UP000250321"/>
    </source>
</evidence>
<dbReference type="Gene3D" id="2.60.110.10">
    <property type="entry name" value="Thaumatin"/>
    <property type="match status" value="1"/>
</dbReference>
<dbReference type="SUPFAM" id="SSF49870">
    <property type="entry name" value="Osmotin, thaumatin-like protein"/>
    <property type="match status" value="1"/>
</dbReference>
<proteinExistence type="inferred from homology"/>
<dbReference type="AlphaFoldDB" id="A0A314ZT80"/>
<dbReference type="InterPro" id="IPR037176">
    <property type="entry name" value="Osmotin/thaumatin-like_sf"/>
</dbReference>
<evidence type="ECO:0000256" key="2">
    <source>
        <dbReference type="SAM" id="MobiDB-lite"/>
    </source>
</evidence>
<dbReference type="Proteomes" id="UP000250321">
    <property type="component" value="Unassembled WGS sequence"/>
</dbReference>
<organism evidence="3 4">
    <name type="scientific">Prunus yedoensis var. nudiflora</name>
    <dbReference type="NCBI Taxonomy" id="2094558"/>
    <lineage>
        <taxon>Eukaryota</taxon>
        <taxon>Viridiplantae</taxon>
        <taxon>Streptophyta</taxon>
        <taxon>Embryophyta</taxon>
        <taxon>Tracheophyta</taxon>
        <taxon>Spermatophyta</taxon>
        <taxon>Magnoliopsida</taxon>
        <taxon>eudicotyledons</taxon>
        <taxon>Gunneridae</taxon>
        <taxon>Pentapetalae</taxon>
        <taxon>rosids</taxon>
        <taxon>fabids</taxon>
        <taxon>Rosales</taxon>
        <taxon>Rosaceae</taxon>
        <taxon>Amygdaloideae</taxon>
        <taxon>Amygdaleae</taxon>
        <taxon>Prunus</taxon>
    </lineage>
</organism>